<dbReference type="AlphaFoldDB" id="A0A1Y2AV65"/>
<evidence type="ECO:0000256" key="2">
    <source>
        <dbReference type="ARBA" id="ARBA00022980"/>
    </source>
</evidence>
<dbReference type="PANTHER" id="PTHR33343:SF1">
    <property type="entry name" value="LARGE RIBOSOMAL SUBUNIT PROTEIN BL35M"/>
    <property type="match status" value="1"/>
</dbReference>
<protein>
    <recommendedName>
        <fullName evidence="7">50S ribosomal protein L35</fullName>
    </recommendedName>
</protein>
<proteinExistence type="inferred from homology"/>
<name>A0A1Y2AV65_9TREE</name>
<keyword evidence="6" id="KW-1185">Reference proteome</keyword>
<organism evidence="5 6">
    <name type="scientific">Naematelia encephala</name>
    <dbReference type="NCBI Taxonomy" id="71784"/>
    <lineage>
        <taxon>Eukaryota</taxon>
        <taxon>Fungi</taxon>
        <taxon>Dikarya</taxon>
        <taxon>Basidiomycota</taxon>
        <taxon>Agaricomycotina</taxon>
        <taxon>Tremellomycetes</taxon>
        <taxon>Tremellales</taxon>
        <taxon>Naemateliaceae</taxon>
        <taxon>Naematelia</taxon>
    </lineage>
</organism>
<keyword evidence="3" id="KW-0687">Ribonucleoprotein</keyword>
<dbReference type="STRING" id="71784.A0A1Y2AV65"/>
<sequence length="147" mass="16451">MLFSSIRPLIRPLLSSLPGPSRIPLTRSSLPRPLPLIPSLSLSLFSLQPFSTSSILAKCGPHQGARGRLKERLARCSSYKMRSHAGAKKRFFQNADGEWNRYQSGKSHGMTSMTHSQHRSLSQPKTVTRAQARLLRKMLPYGARNKV</sequence>
<reference evidence="5 6" key="1">
    <citation type="submission" date="2016-07" db="EMBL/GenBank/DDBJ databases">
        <title>Pervasive Adenine N6-methylation of Active Genes in Fungi.</title>
        <authorList>
            <consortium name="DOE Joint Genome Institute"/>
            <person name="Mondo S.J."/>
            <person name="Dannebaum R.O."/>
            <person name="Kuo R.C."/>
            <person name="Labutti K."/>
            <person name="Haridas S."/>
            <person name="Kuo A."/>
            <person name="Salamov A."/>
            <person name="Ahrendt S.R."/>
            <person name="Lipzen A."/>
            <person name="Sullivan W."/>
            <person name="Andreopoulos W.B."/>
            <person name="Clum A."/>
            <person name="Lindquist E."/>
            <person name="Daum C."/>
            <person name="Ramamoorthy G.K."/>
            <person name="Gryganskyi A."/>
            <person name="Culley D."/>
            <person name="Magnuson J.K."/>
            <person name="James T.Y."/>
            <person name="O'Malley M.A."/>
            <person name="Stajich J.E."/>
            <person name="Spatafora J.W."/>
            <person name="Visel A."/>
            <person name="Grigoriev I.V."/>
        </authorList>
    </citation>
    <scope>NUCLEOTIDE SEQUENCE [LARGE SCALE GENOMIC DNA]</scope>
    <source>
        <strain evidence="5 6">68-887.2</strain>
    </source>
</reference>
<evidence type="ECO:0000256" key="1">
    <source>
        <dbReference type="ARBA" id="ARBA00006598"/>
    </source>
</evidence>
<dbReference type="GO" id="GO:0006412">
    <property type="term" value="P:translation"/>
    <property type="evidence" value="ECO:0007669"/>
    <property type="project" value="InterPro"/>
</dbReference>
<dbReference type="InterPro" id="IPR001706">
    <property type="entry name" value="Ribosomal_bL35"/>
</dbReference>
<dbReference type="InParanoid" id="A0A1Y2AV65"/>
<gene>
    <name evidence="5" type="ORF">BCR39DRAFT_540932</name>
</gene>
<dbReference type="Pfam" id="PF01632">
    <property type="entry name" value="Ribosomal_L35p"/>
    <property type="match status" value="1"/>
</dbReference>
<dbReference type="GO" id="GO:0015934">
    <property type="term" value="C:large ribosomal subunit"/>
    <property type="evidence" value="ECO:0007669"/>
    <property type="project" value="TreeGrafter"/>
</dbReference>
<evidence type="ECO:0000313" key="6">
    <source>
        <dbReference type="Proteomes" id="UP000193986"/>
    </source>
</evidence>
<accession>A0A1Y2AV65</accession>
<comment type="caution">
    <text evidence="5">The sequence shown here is derived from an EMBL/GenBank/DDBJ whole genome shotgun (WGS) entry which is preliminary data.</text>
</comment>
<dbReference type="Gene3D" id="4.10.410.60">
    <property type="match status" value="1"/>
</dbReference>
<evidence type="ECO:0000313" key="5">
    <source>
        <dbReference type="EMBL" id="ORY26488.1"/>
    </source>
</evidence>
<dbReference type="OrthoDB" id="162638at2759"/>
<evidence type="ECO:0008006" key="7">
    <source>
        <dbReference type="Google" id="ProtNLM"/>
    </source>
</evidence>
<evidence type="ECO:0000256" key="3">
    <source>
        <dbReference type="ARBA" id="ARBA00023274"/>
    </source>
</evidence>
<feature type="region of interest" description="Disordered" evidence="4">
    <location>
        <begin position="106"/>
        <end position="125"/>
    </location>
</feature>
<dbReference type="PANTHER" id="PTHR33343">
    <property type="entry name" value="54S RIBOSOMAL PROTEIN BL35M"/>
    <property type="match status" value="1"/>
</dbReference>
<dbReference type="GO" id="GO:0003735">
    <property type="term" value="F:structural constituent of ribosome"/>
    <property type="evidence" value="ECO:0007669"/>
    <property type="project" value="InterPro"/>
</dbReference>
<dbReference type="InterPro" id="IPR037229">
    <property type="entry name" value="Ribosomal_bL35_sf"/>
</dbReference>
<dbReference type="Proteomes" id="UP000193986">
    <property type="component" value="Unassembled WGS sequence"/>
</dbReference>
<comment type="similarity">
    <text evidence="1">Belongs to the bacterial ribosomal protein bL35 family.</text>
</comment>
<dbReference type="InterPro" id="IPR021137">
    <property type="entry name" value="Ribosomal_bL35-like"/>
</dbReference>
<dbReference type="SUPFAM" id="SSF143034">
    <property type="entry name" value="L35p-like"/>
    <property type="match status" value="1"/>
</dbReference>
<dbReference type="EMBL" id="MCFC01000047">
    <property type="protein sequence ID" value="ORY26488.1"/>
    <property type="molecule type" value="Genomic_DNA"/>
</dbReference>
<evidence type="ECO:0000256" key="4">
    <source>
        <dbReference type="SAM" id="MobiDB-lite"/>
    </source>
</evidence>
<keyword evidence="2" id="KW-0689">Ribosomal protein</keyword>